<feature type="non-terminal residue" evidence="1">
    <location>
        <position position="1"/>
    </location>
</feature>
<evidence type="ECO:0000313" key="2">
    <source>
        <dbReference type="Proteomes" id="UP000789525"/>
    </source>
</evidence>
<evidence type="ECO:0000313" key="1">
    <source>
        <dbReference type="EMBL" id="CAG8606725.1"/>
    </source>
</evidence>
<feature type="non-terminal residue" evidence="1">
    <location>
        <position position="1575"/>
    </location>
</feature>
<accession>A0ACA9MQ02</accession>
<organism evidence="1 2">
    <name type="scientific">Acaulospora colombiana</name>
    <dbReference type="NCBI Taxonomy" id="27376"/>
    <lineage>
        <taxon>Eukaryota</taxon>
        <taxon>Fungi</taxon>
        <taxon>Fungi incertae sedis</taxon>
        <taxon>Mucoromycota</taxon>
        <taxon>Glomeromycotina</taxon>
        <taxon>Glomeromycetes</taxon>
        <taxon>Diversisporales</taxon>
        <taxon>Acaulosporaceae</taxon>
        <taxon>Acaulospora</taxon>
    </lineage>
</organism>
<sequence>QLSRDKDLRVDAKPVLCTDKQVIQSKAKTLSPLYFSLPVCHSPSTLACLPLMEPQKNDDRGEVLYTSKITAVIKTGYKVAGLTFGKARTEVNLDGKDVFEEFWGKTGSRNTAFDQRPAASEAMRDALCKVRSETRNHRALMSDKTQSRVKIVLKYGVAISEINPFAKAAFSIARVTFELLEKQQKYDEILSDLGDRLRRVLPFAEQILQDGVHDDTIALQKVIDEMYLLTIDVAEFAWRTLKGMTSHEDMVKISDLRERLGKLVEDFSRAMDVEILKTVRLGEEHDLLNRLEPVKTTHSLDRCCMPGTRQALLTDIIEWALESPKNDSKARGEAVYWLYGIPGIGKTSMANSICSKLHAKKRLGGVFFCRRDDLYLSDPKCILPTLMFKLAGMWGPYRKLLAEELRTDPHLNRDSAGYGLFSKLLGRLMDHPTDPLVFVIDALDECGNSQTRKAILTSLFDACSRAKWLKIIITSRQEKDIEVSFQRLDQIGPYIAQDLAADNEASDGIRKFVTKKLKNVADRHYLGTDWPGPEMVEKIVARSGGLFIFVDTLWRLLKDDFHPDRCLAHALTESYGNVLAGLYRLYSTTIASRIGQNQGEFRLIMGTIIAVGYHRPLCDKSVADLIGVDIRMVKMLVDKLNVLLYRDTEADGGIRVRHLSVIEFLTGSDCPLEMGIDVKKIHRLVGLSCLNIMNRQLRFNICDLESSYISNKYITDLKDRIDKNLSDVLQYSCVYWSNHICYSPDTMEVQTYEALEIFFNNPNILYWTEALSLMGKIPVGELALQRVLSWTQSPDRSLVEILNDALRFLVTFRTPIMMSAPHIYLSGLPFMPSGSRLWNNMAPKFKGLIVVQLGRMKSWPGRPEKWIGHTKWVICVACSPDSRRIVSGSLDNTMRIWDIETGVAVGEPLRGHADHIRSVAYSPSGRCIVSGSFDHSIRIWDAETGNSNFSPLEGHTGTVNSVAYSPDGHHIVSGSYDNTIRIWDADMGSLIGEPLIGHTGWVNRVAYSPNGRYIISGSFDKTIRIWDTMASNAVIHILEGHTDWVKSVSYSNDGRYILSGSWDNTVRVWDAEKGVEIGDPLRGHTGTITTAIYSPDDLHIASGSSDNTIRIWDSKKRALICDPLAKHTDWVNGLVYSPNGRYLFSASDDNSVRIWDAKTGDAIGEPTNGHVGLVSSVAYSPDGRYIASASFDTTIRIWDSKTGESIGKPLCGHTEMVTSMSYSPDGRYIISGSSDSTLRLWDVERRTSIGEPWKGHEGSVFSVVYSPNGRHIASGSDDSTVRIWDTERDIPFEKLMKGHKEFVYVVTYSPDGRYVASGSRDRSIRIWDTVTGTLVGDPLRGHTSLVTSLAYSPNGCYIASGSLDKTIRIWDTTTGSVVGEALVGHTGPIEHIAYSPNGQQIVSGSWDKTIRIWDVEGRKVLCEPLKGHENLISCVTYSPNGQYILSGSYDQTIRVWVAPGQVNEFSAGKGLGPSHDAIPLSFPLRDILPLQDFTSAALNDRIRQDDDYTLLFDSNGWIRHPDGHLLFWVPEGFRHRLMCPAVLTIPISGHHRAVRVELSEYCNGNTWNKIQEANG</sequence>
<name>A0ACA9MQ02_9GLOM</name>
<gene>
    <name evidence="1" type="ORF">ACOLOM_LOCUS6879</name>
</gene>
<protein>
    <submittedName>
        <fullName evidence="1">16257_t:CDS:1</fullName>
    </submittedName>
</protein>
<reference evidence="1" key="1">
    <citation type="submission" date="2021-06" db="EMBL/GenBank/DDBJ databases">
        <authorList>
            <person name="Kallberg Y."/>
            <person name="Tangrot J."/>
            <person name="Rosling A."/>
        </authorList>
    </citation>
    <scope>NUCLEOTIDE SEQUENCE</scope>
    <source>
        <strain evidence="1">CL356</strain>
    </source>
</reference>
<proteinExistence type="predicted"/>
<comment type="caution">
    <text evidence="1">The sequence shown here is derived from an EMBL/GenBank/DDBJ whole genome shotgun (WGS) entry which is preliminary data.</text>
</comment>
<dbReference type="EMBL" id="CAJVPT010014698">
    <property type="protein sequence ID" value="CAG8606725.1"/>
    <property type="molecule type" value="Genomic_DNA"/>
</dbReference>
<keyword evidence="2" id="KW-1185">Reference proteome</keyword>
<dbReference type="Proteomes" id="UP000789525">
    <property type="component" value="Unassembled WGS sequence"/>
</dbReference>